<dbReference type="Gene3D" id="3.40.50.80">
    <property type="entry name" value="Nucleotide-binding domain of ferredoxin-NADP reductase (FNR) module"/>
    <property type="match status" value="1"/>
</dbReference>
<dbReference type="InterPro" id="IPR017938">
    <property type="entry name" value="Riboflavin_synthase-like_b-brl"/>
</dbReference>
<sequence length="334" mass="36011">MTAPQYPARLDGSGRRDRLMSTLVAVGAAYRRLAEFSGRRRPPVRAVDRRLPLVVDAVRREAAGVVSLRLSRPDGAALPGWRPGAHVDLTLPSGAVRQYSLCGEPEDRSYYRIAVRRIGLASAEVHALTAGTRVTVRGPRNAFPFVAAPAYHFVAGGIGITPILPMVHRAAAVGACWRLVYTGRDRASMPFLDELSALSPDRVWIRPDSEFGIPASGEELLAEKSASAAVYCCGPMPMINGVRVDLAGISTAVHFERFSPPPVVAGEPFRVLLRRSGRTLDVPADRSTLDVVREVLPNVPYSCRQGFCGTCAVPTPDGGRVRICVDRGPAVLEL</sequence>
<dbReference type="InterPro" id="IPR001041">
    <property type="entry name" value="2Fe-2S_ferredoxin-type"/>
</dbReference>
<dbReference type="EMBL" id="BAAAZN010000010">
    <property type="protein sequence ID" value="GAA3557663.1"/>
    <property type="molecule type" value="Genomic_DNA"/>
</dbReference>
<dbReference type="InterPro" id="IPR050415">
    <property type="entry name" value="MRET"/>
</dbReference>
<gene>
    <name evidence="10" type="ORF">GCM10022222_46540</name>
</gene>
<dbReference type="RefSeq" id="WP_344863198.1">
    <property type="nucleotide sequence ID" value="NZ_BAAAZN010000010.1"/>
</dbReference>
<dbReference type="Gene3D" id="3.10.20.30">
    <property type="match status" value="1"/>
</dbReference>
<dbReference type="InterPro" id="IPR017927">
    <property type="entry name" value="FAD-bd_FR_type"/>
</dbReference>
<feature type="domain" description="FAD-binding FR-type" evidence="9">
    <location>
        <begin position="48"/>
        <end position="146"/>
    </location>
</feature>
<keyword evidence="5" id="KW-0560">Oxidoreductase</keyword>
<evidence type="ECO:0000256" key="2">
    <source>
        <dbReference type="ARBA" id="ARBA00022630"/>
    </source>
</evidence>
<keyword evidence="3" id="KW-0001">2Fe-2S</keyword>
<protein>
    <submittedName>
        <fullName evidence="10">PDR/VanB family oxidoreductase</fullName>
    </submittedName>
</protein>
<dbReference type="InterPro" id="IPR039261">
    <property type="entry name" value="FNR_nucleotide-bd"/>
</dbReference>
<comment type="cofactor">
    <cofactor evidence="1">
        <name>FAD</name>
        <dbReference type="ChEBI" id="CHEBI:57692"/>
    </cofactor>
</comment>
<dbReference type="CDD" id="cd06185">
    <property type="entry name" value="PDR_like"/>
    <property type="match status" value="1"/>
</dbReference>
<comment type="caution">
    <text evidence="10">The sequence shown here is derived from an EMBL/GenBank/DDBJ whole genome shotgun (WGS) entry which is preliminary data.</text>
</comment>
<evidence type="ECO:0000259" key="8">
    <source>
        <dbReference type="PROSITE" id="PS51085"/>
    </source>
</evidence>
<accession>A0ABP6WZ54</accession>
<dbReference type="InterPro" id="IPR012675">
    <property type="entry name" value="Beta-grasp_dom_sf"/>
</dbReference>
<evidence type="ECO:0000256" key="6">
    <source>
        <dbReference type="ARBA" id="ARBA00023004"/>
    </source>
</evidence>
<dbReference type="PANTHER" id="PTHR47354">
    <property type="entry name" value="NADH OXIDOREDUCTASE HCR"/>
    <property type="match status" value="1"/>
</dbReference>
<keyword evidence="4" id="KW-0479">Metal-binding</keyword>
<feature type="domain" description="2Fe-2S ferredoxin-type" evidence="8">
    <location>
        <begin position="269"/>
        <end position="334"/>
    </location>
</feature>
<dbReference type="PRINTS" id="PR00409">
    <property type="entry name" value="PHDIOXRDTASE"/>
</dbReference>
<evidence type="ECO:0000313" key="10">
    <source>
        <dbReference type="EMBL" id="GAA3557663.1"/>
    </source>
</evidence>
<dbReference type="Proteomes" id="UP001500689">
    <property type="component" value="Unassembled WGS sequence"/>
</dbReference>
<dbReference type="PANTHER" id="PTHR47354:SF1">
    <property type="entry name" value="CARNITINE MONOOXYGENASE REDUCTASE SUBUNIT"/>
    <property type="match status" value="1"/>
</dbReference>
<reference evidence="11" key="1">
    <citation type="journal article" date="2019" name="Int. J. Syst. Evol. Microbiol.">
        <title>The Global Catalogue of Microorganisms (GCM) 10K type strain sequencing project: providing services to taxonomists for standard genome sequencing and annotation.</title>
        <authorList>
            <consortium name="The Broad Institute Genomics Platform"/>
            <consortium name="The Broad Institute Genome Sequencing Center for Infectious Disease"/>
            <person name="Wu L."/>
            <person name="Ma J."/>
        </authorList>
    </citation>
    <scope>NUCLEOTIDE SEQUENCE [LARGE SCALE GENOMIC DNA]</scope>
    <source>
        <strain evidence="11">JCM 16898</strain>
    </source>
</reference>
<dbReference type="SUPFAM" id="SSF63380">
    <property type="entry name" value="Riboflavin synthase domain-like"/>
    <property type="match status" value="1"/>
</dbReference>
<keyword evidence="6" id="KW-0408">Iron</keyword>
<evidence type="ECO:0000256" key="7">
    <source>
        <dbReference type="ARBA" id="ARBA00023014"/>
    </source>
</evidence>
<dbReference type="PROSITE" id="PS51085">
    <property type="entry name" value="2FE2S_FER_2"/>
    <property type="match status" value="1"/>
</dbReference>
<dbReference type="PROSITE" id="PS51384">
    <property type="entry name" value="FAD_FR"/>
    <property type="match status" value="1"/>
</dbReference>
<dbReference type="InterPro" id="IPR036010">
    <property type="entry name" value="2Fe-2S_ferredoxin-like_sf"/>
</dbReference>
<keyword evidence="11" id="KW-1185">Reference proteome</keyword>
<dbReference type="CDD" id="cd00207">
    <property type="entry name" value="fer2"/>
    <property type="match status" value="1"/>
</dbReference>
<evidence type="ECO:0000256" key="1">
    <source>
        <dbReference type="ARBA" id="ARBA00001974"/>
    </source>
</evidence>
<dbReference type="Gene3D" id="2.40.30.10">
    <property type="entry name" value="Translation factors"/>
    <property type="match status" value="1"/>
</dbReference>
<dbReference type="PROSITE" id="PS00197">
    <property type="entry name" value="2FE2S_FER_1"/>
    <property type="match status" value="1"/>
</dbReference>
<keyword evidence="2" id="KW-0285">Flavoprotein</keyword>
<evidence type="ECO:0000259" key="9">
    <source>
        <dbReference type="PROSITE" id="PS51384"/>
    </source>
</evidence>
<dbReference type="InterPro" id="IPR006058">
    <property type="entry name" value="2Fe2S_fd_BS"/>
</dbReference>
<evidence type="ECO:0000313" key="11">
    <source>
        <dbReference type="Proteomes" id="UP001500689"/>
    </source>
</evidence>
<evidence type="ECO:0000256" key="4">
    <source>
        <dbReference type="ARBA" id="ARBA00022723"/>
    </source>
</evidence>
<organism evidence="10 11">
    <name type="scientific">Amycolatopsis ultiminotia</name>
    <dbReference type="NCBI Taxonomy" id="543629"/>
    <lineage>
        <taxon>Bacteria</taxon>
        <taxon>Bacillati</taxon>
        <taxon>Actinomycetota</taxon>
        <taxon>Actinomycetes</taxon>
        <taxon>Pseudonocardiales</taxon>
        <taxon>Pseudonocardiaceae</taxon>
        <taxon>Amycolatopsis</taxon>
    </lineage>
</organism>
<dbReference type="SUPFAM" id="SSF54292">
    <property type="entry name" value="2Fe-2S ferredoxin-like"/>
    <property type="match status" value="1"/>
</dbReference>
<evidence type="ECO:0000256" key="5">
    <source>
        <dbReference type="ARBA" id="ARBA00023002"/>
    </source>
</evidence>
<dbReference type="Pfam" id="PF00111">
    <property type="entry name" value="Fer2"/>
    <property type="match status" value="1"/>
</dbReference>
<proteinExistence type="predicted"/>
<keyword evidence="7" id="KW-0411">Iron-sulfur</keyword>
<dbReference type="SUPFAM" id="SSF52343">
    <property type="entry name" value="Ferredoxin reductase-like, C-terminal NADP-linked domain"/>
    <property type="match status" value="1"/>
</dbReference>
<name>A0ABP6WZ54_9PSEU</name>
<evidence type="ECO:0000256" key="3">
    <source>
        <dbReference type="ARBA" id="ARBA00022714"/>
    </source>
</evidence>